<evidence type="ECO:0000313" key="2">
    <source>
        <dbReference type="EMBL" id="QVI19529.1"/>
    </source>
</evidence>
<feature type="region of interest" description="Disordered" evidence="1">
    <location>
        <begin position="347"/>
        <end position="384"/>
    </location>
</feature>
<accession>A0ABX8CJ29</accession>
<organism evidence="2 3">
    <name type="scientific">Nocardia tengchongensis</name>
    <dbReference type="NCBI Taxonomy" id="2055889"/>
    <lineage>
        <taxon>Bacteria</taxon>
        <taxon>Bacillati</taxon>
        <taxon>Actinomycetota</taxon>
        <taxon>Actinomycetes</taxon>
        <taxon>Mycobacteriales</taxon>
        <taxon>Nocardiaceae</taxon>
        <taxon>Nocardia</taxon>
    </lineage>
</organism>
<dbReference type="Proteomes" id="UP000683310">
    <property type="component" value="Chromosome"/>
</dbReference>
<feature type="compositionally biased region" description="Basic and acidic residues" evidence="1">
    <location>
        <begin position="347"/>
        <end position="358"/>
    </location>
</feature>
<dbReference type="EMBL" id="CP074371">
    <property type="protein sequence ID" value="QVI19529.1"/>
    <property type="molecule type" value="Genomic_DNA"/>
</dbReference>
<protein>
    <recommendedName>
        <fullName evidence="4">DUF222 domain-containing protein</fullName>
    </recommendedName>
</protein>
<sequence>MTWITEPVGYANPAFYSDSADHSERLLRADFAKYYQLREIASFGDTPADTAEMTQRADELAMRWGHHQSAEHRRMWETLQAAVMGWEVRPDLARRNFDQLARARSAGDLTVEDALWRSLQQARAITGHGSDVASSDTILDAARRFPNLEPGRVLAIEPHYDGVEADARTAVERTLGAPRNNASASTMTSLDHVRDIIAATEDALGTEEAAGDLDTGRESRRMLLPRAVRDAPIGYNYAQSEVWELRQAALLREVQDLACEHTTVADAFDGHGDQARITHLEALRDGLASARRDALRAGVPGPDVDRAYVLGRDGIYWSTEPSHPRLGRIAQLSDDRDRARAEVDALRDQRPRHVEPSHPDWSSQPSAEMASARQPLLDSPVGHGDGGARIVEAIDAVLADTDADNWTEPGLALPAPASAEVEIQQGMQL</sequence>
<reference evidence="2 3" key="1">
    <citation type="submission" date="2021-04" db="EMBL/GenBank/DDBJ databases">
        <title>Nocardia tengchongensis.</title>
        <authorList>
            <person name="Zhuang k."/>
            <person name="Ran Y."/>
            <person name="Li W."/>
        </authorList>
    </citation>
    <scope>NUCLEOTIDE SEQUENCE [LARGE SCALE GENOMIC DNA]</scope>
    <source>
        <strain evidence="2 3">CFH S0057</strain>
    </source>
</reference>
<keyword evidence="3" id="KW-1185">Reference proteome</keyword>
<evidence type="ECO:0008006" key="4">
    <source>
        <dbReference type="Google" id="ProtNLM"/>
    </source>
</evidence>
<name>A0ABX8CJ29_9NOCA</name>
<evidence type="ECO:0000313" key="3">
    <source>
        <dbReference type="Proteomes" id="UP000683310"/>
    </source>
</evidence>
<gene>
    <name evidence="2" type="ORF">KHQ06_24530</name>
</gene>
<evidence type="ECO:0000256" key="1">
    <source>
        <dbReference type="SAM" id="MobiDB-lite"/>
    </source>
</evidence>
<proteinExistence type="predicted"/>
<dbReference type="RefSeq" id="WP_213555561.1">
    <property type="nucleotide sequence ID" value="NZ_JBHZDI010000038.1"/>
</dbReference>